<comment type="similarity">
    <text evidence="2">Belongs to the acyl-CoA dehydrogenase family.</text>
</comment>
<comment type="cofactor">
    <cofactor evidence="1">
        <name>FAD</name>
        <dbReference type="ChEBI" id="CHEBI:57692"/>
    </cofactor>
</comment>
<evidence type="ECO:0000259" key="6">
    <source>
        <dbReference type="Pfam" id="PF00441"/>
    </source>
</evidence>
<dbReference type="InterPro" id="IPR037069">
    <property type="entry name" value="AcylCoA_DH/ox_N_sf"/>
</dbReference>
<keyword evidence="4" id="KW-0274">FAD</keyword>
<evidence type="ECO:0000256" key="5">
    <source>
        <dbReference type="ARBA" id="ARBA00023002"/>
    </source>
</evidence>
<feature type="domain" description="Acyl-CoA oxidase/dehydrogenase middle" evidence="7">
    <location>
        <begin position="104"/>
        <end position="188"/>
    </location>
</feature>
<dbReference type="Gene3D" id="1.10.540.10">
    <property type="entry name" value="Acyl-CoA dehydrogenase/oxidase, N-terminal domain"/>
    <property type="match status" value="1"/>
</dbReference>
<dbReference type="EMBL" id="CAEZUX010000119">
    <property type="protein sequence ID" value="CAB4619721.1"/>
    <property type="molecule type" value="Genomic_DNA"/>
</dbReference>
<evidence type="ECO:0000256" key="1">
    <source>
        <dbReference type="ARBA" id="ARBA00001974"/>
    </source>
</evidence>
<dbReference type="InterPro" id="IPR046373">
    <property type="entry name" value="Acyl-CoA_Oxase/DH_mid-dom_sf"/>
</dbReference>
<keyword evidence="5" id="KW-0560">Oxidoreductase</keyword>
<dbReference type="PANTHER" id="PTHR43292:SF4">
    <property type="entry name" value="ACYL-COA DEHYDROGENASE FADE34"/>
    <property type="match status" value="1"/>
</dbReference>
<dbReference type="GO" id="GO:0005886">
    <property type="term" value="C:plasma membrane"/>
    <property type="evidence" value="ECO:0007669"/>
    <property type="project" value="TreeGrafter"/>
</dbReference>
<dbReference type="GO" id="GO:0016627">
    <property type="term" value="F:oxidoreductase activity, acting on the CH-CH group of donors"/>
    <property type="evidence" value="ECO:0007669"/>
    <property type="project" value="InterPro"/>
</dbReference>
<dbReference type="AlphaFoldDB" id="A0A6J6I050"/>
<dbReference type="Pfam" id="PF00441">
    <property type="entry name" value="Acyl-CoA_dh_1"/>
    <property type="match status" value="1"/>
</dbReference>
<dbReference type="InterPro" id="IPR009075">
    <property type="entry name" value="AcylCo_DH/oxidase_C"/>
</dbReference>
<dbReference type="InterPro" id="IPR052161">
    <property type="entry name" value="Mycobact_Acyl-CoA_DH"/>
</dbReference>
<dbReference type="InterPro" id="IPR009100">
    <property type="entry name" value="AcylCoA_DH/oxidase_NM_dom_sf"/>
</dbReference>
<gene>
    <name evidence="8" type="ORF">UFOPK1874_00952</name>
</gene>
<evidence type="ECO:0000259" key="7">
    <source>
        <dbReference type="Pfam" id="PF02770"/>
    </source>
</evidence>
<evidence type="ECO:0000256" key="3">
    <source>
        <dbReference type="ARBA" id="ARBA00022630"/>
    </source>
</evidence>
<reference evidence="8" key="1">
    <citation type="submission" date="2020-05" db="EMBL/GenBank/DDBJ databases">
        <authorList>
            <person name="Chiriac C."/>
            <person name="Salcher M."/>
            <person name="Ghai R."/>
            <person name="Kavagutti S V."/>
        </authorList>
    </citation>
    <scope>NUCLEOTIDE SEQUENCE</scope>
</reference>
<dbReference type="Pfam" id="PF02770">
    <property type="entry name" value="Acyl-CoA_dh_M"/>
    <property type="match status" value="1"/>
</dbReference>
<sequence>MANVVNEARDFLAANWNPEMDLAEWKELVIDNRWAALRWPDDCMGRALDDETATEIEALFVAVGAPGTGQDKSNLWAGSVVGFGTSELKAQFIRPLLMDEVAMCLLYSEPGAGSDLAGIRTTAVRDGDEWIINGQKVWTSGAKDADFGMLIARTDWDQPKHRGISFFYLPMKQDGVEVRPLRQATGDSRFNEVFITDARVPAQNMLGELNQGWWVLQSALAYERAMMGISRRGPRGPAGGATATAMGHIPLPDLSLVKLAQSVGKNTDPKVRQKLAKLHCMRLVNDWNNDRSKAMAAGGGSSPLASFGKLAMSGLLHFAGHLQGELLGAEGTLDGDQNPRARDANYSQLNAYFTSIGGGTDQVQRNIIGERILGLPKEPEVDRDMPFRDVPAGGKR</sequence>
<dbReference type="InterPro" id="IPR036250">
    <property type="entry name" value="AcylCo_DH-like_C"/>
</dbReference>
<evidence type="ECO:0000313" key="8">
    <source>
        <dbReference type="EMBL" id="CAB4619721.1"/>
    </source>
</evidence>
<evidence type="ECO:0000256" key="4">
    <source>
        <dbReference type="ARBA" id="ARBA00022827"/>
    </source>
</evidence>
<dbReference type="FunFam" id="2.40.110.10:FF:000011">
    <property type="entry name" value="Acyl-CoA dehydrogenase FadE34"/>
    <property type="match status" value="1"/>
</dbReference>
<evidence type="ECO:0000256" key="2">
    <source>
        <dbReference type="ARBA" id="ARBA00009347"/>
    </source>
</evidence>
<feature type="domain" description="Acyl-CoA dehydrogenase/oxidase C-terminal" evidence="6">
    <location>
        <begin position="268"/>
        <end position="373"/>
    </location>
</feature>
<dbReference type="GO" id="GO:0050660">
    <property type="term" value="F:flavin adenine dinucleotide binding"/>
    <property type="evidence" value="ECO:0007669"/>
    <property type="project" value="InterPro"/>
</dbReference>
<proteinExistence type="inferred from homology"/>
<dbReference type="SUPFAM" id="SSF56645">
    <property type="entry name" value="Acyl-CoA dehydrogenase NM domain-like"/>
    <property type="match status" value="1"/>
</dbReference>
<dbReference type="PANTHER" id="PTHR43292">
    <property type="entry name" value="ACYL-COA DEHYDROGENASE"/>
    <property type="match status" value="1"/>
</dbReference>
<dbReference type="Gene3D" id="1.20.140.10">
    <property type="entry name" value="Butyryl-CoA Dehydrogenase, subunit A, domain 3"/>
    <property type="match status" value="1"/>
</dbReference>
<organism evidence="8">
    <name type="scientific">freshwater metagenome</name>
    <dbReference type="NCBI Taxonomy" id="449393"/>
    <lineage>
        <taxon>unclassified sequences</taxon>
        <taxon>metagenomes</taxon>
        <taxon>ecological metagenomes</taxon>
    </lineage>
</organism>
<dbReference type="Gene3D" id="2.40.110.10">
    <property type="entry name" value="Butyryl-CoA Dehydrogenase, subunit A, domain 2"/>
    <property type="match status" value="1"/>
</dbReference>
<name>A0A6J6I050_9ZZZZ</name>
<dbReference type="InterPro" id="IPR006091">
    <property type="entry name" value="Acyl-CoA_Oxase/DH_mid-dom"/>
</dbReference>
<dbReference type="SUPFAM" id="SSF47203">
    <property type="entry name" value="Acyl-CoA dehydrogenase C-terminal domain-like"/>
    <property type="match status" value="1"/>
</dbReference>
<keyword evidence="3" id="KW-0285">Flavoprotein</keyword>
<protein>
    <submittedName>
        <fullName evidence="8">Unannotated protein</fullName>
    </submittedName>
</protein>
<accession>A0A6J6I050</accession>